<reference evidence="3" key="1">
    <citation type="submission" date="2022-03" db="EMBL/GenBank/DDBJ databases">
        <authorList>
            <person name="Legras J.-L."/>
            <person name="Devillers H."/>
            <person name="Grondin C."/>
        </authorList>
    </citation>
    <scope>NUCLEOTIDE SEQUENCE</scope>
    <source>
        <strain evidence="3">CLIB 1423</strain>
    </source>
</reference>
<sequence>MLYRGFSNKLIRIRDLKYSAKLYSSSSPRNSLSPILDELQDRTKLAPQREKLHERDILVINPYRLEDAKLKRLHDQHAISPNHSSQTGISNWNLLQDHSQNTGPDINGDANLGLFQSIESINLQTSLKDEISKGEYMAMTNKLCKSFSRKQLFKYVQIRCSSSTGISKKTKKQLSEFIVTSIWNLKVSESNIDFTDLRKKKTLEFPIQDMHLLLSNNGEIIKSLLKINVQVSILPDGKGITLTGGPDQIQAAELIINIRIQRAFKGTFDLKVIKSLFEEKFGKFDLDVVSKTTEVFFKELEASSDHPGVSNGGIYQFIALTNEQVRRANRLLLWLLDYNTHRSEKLLVIGSKNEAEKEDLHFFPYRDQDSLSWLSREKNLVRLKKDTDEIYVNENIAKELERYSDSNLLRQVPKYDTAITNAKSLPTSYGNSEQIDENTRALLRELGLHEEDLSPPKEMKKEVDPFSLLGHDIAADQHKNEHKIHSVEPAPIELSSDERELIYKHLTDFSYRGNLYGVEASKINDPIFTTTLGTILFEEADEQANFTFNSNIAFINDHFLKKGFLDYDKNSSASSNAQLTDPHDYLIKLKFLPLLIEGKNQIKYPPIEFHIKLNESNKPDLEQSHMLTVEGENNYYVSLPASKVDLKVSCQITGDLIGGEEDESLSASNEADLTEVQQEELSENDPFSLKSILNSTSSKFKKFNNQPGIKKFFDSAALDFSGYKKTFIPPNLEVNINGETVKYQHISTYHRRTIESEIQGRVVEFNVVEGGSYGGRKIEINIIGDLEGDISEASFNELLGYSTDIIRKL</sequence>
<dbReference type="Pfam" id="PF20776">
    <property type="entry name" value="SLS1_N"/>
    <property type="match status" value="1"/>
</dbReference>
<evidence type="ECO:0000259" key="1">
    <source>
        <dbReference type="Pfam" id="PF20776"/>
    </source>
</evidence>
<dbReference type="InterPro" id="IPR048400">
    <property type="entry name" value="SLS1_N"/>
</dbReference>
<organism evidence="3 4">
    <name type="scientific">[Candida] railenensis</name>
    <dbReference type="NCBI Taxonomy" id="45579"/>
    <lineage>
        <taxon>Eukaryota</taxon>
        <taxon>Fungi</taxon>
        <taxon>Dikarya</taxon>
        <taxon>Ascomycota</taxon>
        <taxon>Saccharomycotina</taxon>
        <taxon>Pichiomycetes</taxon>
        <taxon>Debaryomycetaceae</taxon>
        <taxon>Kurtzmaniella</taxon>
    </lineage>
</organism>
<dbReference type="OrthoDB" id="5392646at2759"/>
<protein>
    <submittedName>
        <fullName evidence="3">Uncharacterized protein</fullName>
    </submittedName>
</protein>
<proteinExistence type="predicted"/>
<comment type="caution">
    <text evidence="3">The sequence shown here is derived from an EMBL/GenBank/DDBJ whole genome shotgun (WGS) entry which is preliminary data.</text>
</comment>
<evidence type="ECO:0000259" key="2">
    <source>
        <dbReference type="Pfam" id="PF20778"/>
    </source>
</evidence>
<dbReference type="InterPro" id="IPR048401">
    <property type="entry name" value="SLS1_C"/>
</dbReference>
<feature type="domain" description="SLS1 N-terminal" evidence="1">
    <location>
        <begin position="116"/>
        <end position="187"/>
    </location>
</feature>
<feature type="domain" description="SLS1 C-terminal" evidence="2">
    <location>
        <begin position="369"/>
        <end position="799"/>
    </location>
</feature>
<evidence type="ECO:0000313" key="3">
    <source>
        <dbReference type="EMBL" id="CAH2350257.1"/>
    </source>
</evidence>
<evidence type="ECO:0000313" key="4">
    <source>
        <dbReference type="Proteomes" id="UP000837801"/>
    </source>
</evidence>
<gene>
    <name evidence="3" type="ORF">CLIB1423_01S06018</name>
</gene>
<name>A0A9P0QKS3_9ASCO</name>
<dbReference type="Proteomes" id="UP000837801">
    <property type="component" value="Unassembled WGS sequence"/>
</dbReference>
<dbReference type="Pfam" id="PF20778">
    <property type="entry name" value="SLS1_C"/>
    <property type="match status" value="1"/>
</dbReference>
<dbReference type="AlphaFoldDB" id="A0A9P0QKS3"/>
<accession>A0A9P0QKS3</accession>
<keyword evidence="4" id="KW-1185">Reference proteome</keyword>
<dbReference type="EMBL" id="CAKXYY010000001">
    <property type="protein sequence ID" value="CAH2350257.1"/>
    <property type="molecule type" value="Genomic_DNA"/>
</dbReference>